<dbReference type="AlphaFoldDB" id="A0A543J8D3"/>
<dbReference type="GO" id="GO:0043531">
    <property type="term" value="F:ADP binding"/>
    <property type="evidence" value="ECO:0007669"/>
    <property type="project" value="InterPro"/>
</dbReference>
<dbReference type="PRINTS" id="PR00364">
    <property type="entry name" value="DISEASERSIST"/>
</dbReference>
<dbReference type="Proteomes" id="UP000316628">
    <property type="component" value="Unassembled WGS sequence"/>
</dbReference>
<evidence type="ECO:0000256" key="1">
    <source>
        <dbReference type="PROSITE-ProRule" id="PRU00339"/>
    </source>
</evidence>
<dbReference type="EMBL" id="VFPP01000001">
    <property type="protein sequence ID" value="TQM79071.1"/>
    <property type="molecule type" value="Genomic_DNA"/>
</dbReference>
<evidence type="ECO:0000313" key="3">
    <source>
        <dbReference type="Proteomes" id="UP000316628"/>
    </source>
</evidence>
<dbReference type="SUPFAM" id="SSF52540">
    <property type="entry name" value="P-loop containing nucleoside triphosphate hydrolases"/>
    <property type="match status" value="1"/>
</dbReference>
<reference evidence="2 3" key="1">
    <citation type="submission" date="2019-06" db="EMBL/GenBank/DDBJ databases">
        <title>Sequencing the genomes of 1000 actinobacteria strains.</title>
        <authorList>
            <person name="Klenk H.-P."/>
        </authorList>
    </citation>
    <scope>NUCLEOTIDE SEQUENCE [LARGE SCALE GENOMIC DNA]</scope>
    <source>
        <strain evidence="2 3">DSM 45456</strain>
    </source>
</reference>
<dbReference type="Gene3D" id="3.40.50.300">
    <property type="entry name" value="P-loop containing nucleotide triphosphate hydrolases"/>
    <property type="match status" value="1"/>
</dbReference>
<dbReference type="Pfam" id="PF13560">
    <property type="entry name" value="HTH_31"/>
    <property type="match status" value="1"/>
</dbReference>
<name>A0A543J8D3_9PSEU</name>
<proteinExistence type="predicted"/>
<comment type="caution">
    <text evidence="2">The sequence shown here is derived from an EMBL/GenBank/DDBJ whole genome shotgun (WGS) entry which is preliminary data.</text>
</comment>
<dbReference type="PANTHER" id="PTHR47691:SF3">
    <property type="entry name" value="HTH-TYPE TRANSCRIPTIONAL REGULATOR RV0890C-RELATED"/>
    <property type="match status" value="1"/>
</dbReference>
<dbReference type="OrthoDB" id="3275754at2"/>
<dbReference type="PANTHER" id="PTHR47691">
    <property type="entry name" value="REGULATOR-RELATED"/>
    <property type="match status" value="1"/>
</dbReference>
<accession>A0A543J8D3</accession>
<organism evidence="2 3">
    <name type="scientific">Saccharothrix saharensis</name>
    <dbReference type="NCBI Taxonomy" id="571190"/>
    <lineage>
        <taxon>Bacteria</taxon>
        <taxon>Bacillati</taxon>
        <taxon>Actinomycetota</taxon>
        <taxon>Actinomycetes</taxon>
        <taxon>Pseudonocardiales</taxon>
        <taxon>Pseudonocardiaceae</taxon>
        <taxon>Saccharothrix</taxon>
    </lineage>
</organism>
<dbReference type="SUPFAM" id="SSF48452">
    <property type="entry name" value="TPR-like"/>
    <property type="match status" value="1"/>
</dbReference>
<dbReference type="Pfam" id="PF13424">
    <property type="entry name" value="TPR_12"/>
    <property type="match status" value="2"/>
</dbReference>
<keyword evidence="3" id="KW-1185">Reference proteome</keyword>
<dbReference type="RefSeq" id="WP_141976108.1">
    <property type="nucleotide sequence ID" value="NZ_VFPP01000001.1"/>
</dbReference>
<dbReference type="SMART" id="SM00028">
    <property type="entry name" value="TPR"/>
    <property type="match status" value="5"/>
</dbReference>
<protein>
    <submittedName>
        <fullName evidence="2">Putative ATPase</fullName>
    </submittedName>
</protein>
<dbReference type="InterPro" id="IPR011990">
    <property type="entry name" value="TPR-like_helical_dom_sf"/>
</dbReference>
<dbReference type="Gene3D" id="1.25.40.10">
    <property type="entry name" value="Tetratricopeptide repeat domain"/>
    <property type="match status" value="1"/>
</dbReference>
<sequence>MALSAHVEVFARALGELKRRSGRSFRTLGERTGLSSSGLHRYCQGLAVPDHFEVVARIARACGATKAELVELHRLWAMATADTAGHDEPVAQQLPAPPARFAGRERELEHVTSALAAQPAAVVISAISGAGGIGKTWLALHWAHRNLHLFPDGQLHVDLRGFDPTGSPVPPEAAVRGFLEAMGVAPATIPADPQAQAGLYRSVLAGRRMLVVLDNARDTAQVVPLLPGSPTCTVLITSRRRLTRLVTAHGARHVDLDVLPDGEARNLLARHLGADRLAADPGAVGELIGFCAGLPLALGIVAARATSHPEFSLAALADELRDHAGRLDALNIDDAEANLRAVFSWSYRALAERTATAFGLLGLAPGPDIGLPAAAALIGTSTAEARVRLRDLEAESLVQEHTPGRYRMHDLVRLYAAEQAARDLAEPVRHDASTRLLDFYLHTAYSGDRVLDPYRPPIVIGRPVAGVTPHPLPDVDRAVAWFEVEHANLVEAQHLAARHGRHTATWRLGWALHTFHYRQRRRRDNLATWRTAVAAVEHLDDPGDRARAHRRLGVALLDVGEHDDGLRHLDRALEGFHRAGDVAGQARTHEAFAAAWDQRGDSARALEHVYEALELYRGLADQTREANMLNSVGWYHAVLGDLNRAAEYCTAALELHRRIGYADGEAYTLSSVGHIAHRTGDHARAVEHFREAIAVLRRLDDRGEEADTLDLLAQAHSALGQHDQAREAWSQALELYHAQHRTAEALEVRSRLAAIDTVA</sequence>
<dbReference type="InterPro" id="IPR027417">
    <property type="entry name" value="P-loop_NTPase"/>
</dbReference>
<gene>
    <name evidence="2" type="ORF">FHX81_1364</name>
</gene>
<keyword evidence="1" id="KW-0802">TPR repeat</keyword>
<dbReference type="PROSITE" id="PS50005">
    <property type="entry name" value="TPR"/>
    <property type="match status" value="1"/>
</dbReference>
<feature type="repeat" description="TPR" evidence="1">
    <location>
        <begin position="666"/>
        <end position="699"/>
    </location>
</feature>
<dbReference type="InterPro" id="IPR019734">
    <property type="entry name" value="TPR_rpt"/>
</dbReference>
<evidence type="ECO:0000313" key="2">
    <source>
        <dbReference type="EMBL" id="TQM79071.1"/>
    </source>
</evidence>